<evidence type="ECO:0000313" key="2">
    <source>
        <dbReference type="EMBL" id="EQA36982.1"/>
    </source>
</evidence>
<sequence length="47" mass="5607">MSAMELPNDKEFHSFPKTPDQNFSDFSRIEDCSSFVSRHNRKREEDN</sequence>
<organism evidence="2 3">
    <name type="scientific">Leptospira inadai serovar Lyme str. 10</name>
    <dbReference type="NCBI Taxonomy" id="1049790"/>
    <lineage>
        <taxon>Bacteria</taxon>
        <taxon>Pseudomonadati</taxon>
        <taxon>Spirochaetota</taxon>
        <taxon>Spirochaetia</taxon>
        <taxon>Leptospirales</taxon>
        <taxon>Leptospiraceae</taxon>
        <taxon>Leptospira</taxon>
    </lineage>
</organism>
<protein>
    <submittedName>
        <fullName evidence="2">Uncharacterized protein</fullName>
    </submittedName>
</protein>
<accession>V6HBV9</accession>
<evidence type="ECO:0000313" key="3">
    <source>
        <dbReference type="Proteomes" id="UP000018719"/>
    </source>
</evidence>
<evidence type="ECO:0000256" key="1">
    <source>
        <dbReference type="SAM" id="MobiDB-lite"/>
    </source>
</evidence>
<dbReference type="EMBL" id="AHMM02000017">
    <property type="protein sequence ID" value="EQA36982.1"/>
    <property type="molecule type" value="Genomic_DNA"/>
</dbReference>
<gene>
    <name evidence="2" type="ORF">LEP1GSC047_3135</name>
</gene>
<dbReference type="AlphaFoldDB" id="V6HBV9"/>
<dbReference type="STRING" id="1049790.LEP1GSC047_3135"/>
<dbReference type="Proteomes" id="UP000018719">
    <property type="component" value="Unassembled WGS sequence"/>
</dbReference>
<comment type="caution">
    <text evidence="2">The sequence shown here is derived from an EMBL/GenBank/DDBJ whole genome shotgun (WGS) entry which is preliminary data.</text>
</comment>
<feature type="region of interest" description="Disordered" evidence="1">
    <location>
        <begin position="1"/>
        <end position="24"/>
    </location>
</feature>
<proteinExistence type="predicted"/>
<name>V6HBV9_9LEPT</name>
<reference evidence="2 3" key="1">
    <citation type="submission" date="2013-05" db="EMBL/GenBank/DDBJ databases">
        <authorList>
            <person name="Harkins D.M."/>
            <person name="Durkin A.S."/>
            <person name="Brinkac L.M."/>
            <person name="Haft D.H."/>
            <person name="Selengut J.D."/>
            <person name="Sanka R."/>
            <person name="DePew J."/>
            <person name="Purushe J."/>
            <person name="Hartskeerl R.A."/>
            <person name="Ahmed A."/>
            <person name="van der Linden H."/>
            <person name="Goris M.G.A."/>
            <person name="Vinetz J.M."/>
            <person name="Sutton G.G."/>
            <person name="Nierman W.C."/>
            <person name="Fouts D.E."/>
        </authorList>
    </citation>
    <scope>NUCLEOTIDE SEQUENCE [LARGE SCALE GENOMIC DNA]</scope>
    <source>
        <strain evidence="2 3">10</strain>
    </source>
</reference>